<dbReference type="InterPro" id="IPR000780">
    <property type="entry name" value="CheR_MeTrfase"/>
</dbReference>
<evidence type="ECO:0000256" key="1">
    <source>
        <dbReference type="ARBA" id="ARBA00001541"/>
    </source>
</evidence>
<dbReference type="Pfam" id="PF01739">
    <property type="entry name" value="CheR"/>
    <property type="match status" value="1"/>
</dbReference>
<dbReference type="InterPro" id="IPR022642">
    <property type="entry name" value="CheR_C"/>
</dbReference>
<dbReference type="Pfam" id="PF03705">
    <property type="entry name" value="CheR_N"/>
    <property type="match status" value="1"/>
</dbReference>
<evidence type="ECO:0000256" key="2">
    <source>
        <dbReference type="ARBA" id="ARBA00012534"/>
    </source>
</evidence>
<dbReference type="PROSITE" id="PS50123">
    <property type="entry name" value="CHER"/>
    <property type="match status" value="1"/>
</dbReference>
<keyword evidence="5" id="KW-0949">S-adenosyl-L-methionine</keyword>
<dbReference type="SUPFAM" id="SSF53335">
    <property type="entry name" value="S-adenosyl-L-methionine-dependent methyltransferases"/>
    <property type="match status" value="1"/>
</dbReference>
<organism evidence="7 8">
    <name type="scientific">Dongia rigui</name>
    <dbReference type="NCBI Taxonomy" id="940149"/>
    <lineage>
        <taxon>Bacteria</taxon>
        <taxon>Pseudomonadati</taxon>
        <taxon>Pseudomonadota</taxon>
        <taxon>Alphaproteobacteria</taxon>
        <taxon>Rhodospirillales</taxon>
        <taxon>Dongiaceae</taxon>
        <taxon>Dongia</taxon>
    </lineage>
</organism>
<dbReference type="EC" id="2.1.1.80" evidence="2"/>
<keyword evidence="8" id="KW-1185">Reference proteome</keyword>
<dbReference type="InterPro" id="IPR036804">
    <property type="entry name" value="CheR_N_sf"/>
</dbReference>
<dbReference type="SUPFAM" id="SSF47757">
    <property type="entry name" value="Chemotaxis receptor methyltransferase CheR, N-terminal domain"/>
    <property type="match status" value="1"/>
</dbReference>
<proteinExistence type="predicted"/>
<dbReference type="InterPro" id="IPR029063">
    <property type="entry name" value="SAM-dependent_MTases_sf"/>
</dbReference>
<dbReference type="Gene3D" id="1.10.155.10">
    <property type="entry name" value="Chemotaxis receptor methyltransferase CheR, N-terminal domain"/>
    <property type="match status" value="1"/>
</dbReference>
<gene>
    <name evidence="7" type="ORF">SMD31_01510</name>
</gene>
<evidence type="ECO:0000256" key="4">
    <source>
        <dbReference type="ARBA" id="ARBA00022679"/>
    </source>
</evidence>
<name>A0ABU5DUF4_9PROT</name>
<keyword evidence="3" id="KW-0489">Methyltransferase</keyword>
<evidence type="ECO:0000313" key="7">
    <source>
        <dbReference type="EMBL" id="MDY0870574.1"/>
    </source>
</evidence>
<evidence type="ECO:0000256" key="5">
    <source>
        <dbReference type="ARBA" id="ARBA00022691"/>
    </source>
</evidence>
<comment type="caution">
    <text evidence="7">The sequence shown here is derived from an EMBL/GenBank/DDBJ whole genome shotgun (WGS) entry which is preliminary data.</text>
</comment>
<feature type="domain" description="CheR-type methyltransferase" evidence="6">
    <location>
        <begin position="1"/>
        <end position="257"/>
    </location>
</feature>
<dbReference type="PRINTS" id="PR00996">
    <property type="entry name" value="CHERMTFRASE"/>
</dbReference>
<reference evidence="7 8" key="1">
    <citation type="journal article" date="2013" name="Antonie Van Leeuwenhoek">
        <title>Dongia rigui sp. nov., isolated from freshwater of a large wetland in Korea.</title>
        <authorList>
            <person name="Baik K.S."/>
            <person name="Hwang Y.M."/>
            <person name="Choi J.S."/>
            <person name="Kwon J."/>
            <person name="Seong C.N."/>
        </authorList>
    </citation>
    <scope>NUCLEOTIDE SEQUENCE [LARGE SCALE GENOMIC DNA]</scope>
    <source>
        <strain evidence="7 8">04SU4-P</strain>
    </source>
</reference>
<sequence>MTITDFDFICQILKTRSGLLLTNDKAYLLESRLLPVARKWKLATFDDLVRLIRTKNDEAVIRDVVEAMTTNESFFFRDTKPFDQFKQICLPAMLKARAAQKTLRIWSAACSSGQEAYSLAMILSEMGAQLNGWKIDIVGTDLSQEILNRAKEGMYSQFEVQRGLPITLLVKYFQQTGDRWKLSDTIRNKVQYREWNLLNDPAPLGKFDIVYCRNVLIYFDQPTKSKVLAGIAKQMPDDGFLFLGGAETVLGISDKFQLLPGQRGIYGLTGGIKAPTAFGAAPATPRA</sequence>
<dbReference type="Gene3D" id="3.40.50.150">
    <property type="entry name" value="Vaccinia Virus protein VP39"/>
    <property type="match status" value="1"/>
</dbReference>
<dbReference type="SMART" id="SM00138">
    <property type="entry name" value="MeTrc"/>
    <property type="match status" value="1"/>
</dbReference>
<evidence type="ECO:0000259" key="6">
    <source>
        <dbReference type="PROSITE" id="PS50123"/>
    </source>
</evidence>
<dbReference type="RefSeq" id="WP_320498849.1">
    <property type="nucleotide sequence ID" value="NZ_JAXCLX010000001.1"/>
</dbReference>
<keyword evidence="4" id="KW-0808">Transferase</keyword>
<comment type="catalytic activity">
    <reaction evidence="1">
        <text>L-glutamyl-[protein] + S-adenosyl-L-methionine = [protein]-L-glutamate 5-O-methyl ester + S-adenosyl-L-homocysteine</text>
        <dbReference type="Rhea" id="RHEA:24452"/>
        <dbReference type="Rhea" id="RHEA-COMP:10208"/>
        <dbReference type="Rhea" id="RHEA-COMP:10311"/>
        <dbReference type="ChEBI" id="CHEBI:29973"/>
        <dbReference type="ChEBI" id="CHEBI:57856"/>
        <dbReference type="ChEBI" id="CHEBI:59789"/>
        <dbReference type="ChEBI" id="CHEBI:82795"/>
        <dbReference type="EC" id="2.1.1.80"/>
    </reaction>
</comment>
<accession>A0ABU5DUF4</accession>
<dbReference type="PANTHER" id="PTHR24422">
    <property type="entry name" value="CHEMOTAXIS PROTEIN METHYLTRANSFERASE"/>
    <property type="match status" value="1"/>
</dbReference>
<dbReference type="EMBL" id="JAXCLX010000001">
    <property type="protein sequence ID" value="MDY0870574.1"/>
    <property type="molecule type" value="Genomic_DNA"/>
</dbReference>
<evidence type="ECO:0000313" key="8">
    <source>
        <dbReference type="Proteomes" id="UP001271769"/>
    </source>
</evidence>
<dbReference type="PANTHER" id="PTHR24422:SF21">
    <property type="entry name" value="CHEMOTAXIS PROTEIN METHYLTRANSFERASE 1"/>
    <property type="match status" value="1"/>
</dbReference>
<dbReference type="Proteomes" id="UP001271769">
    <property type="component" value="Unassembled WGS sequence"/>
</dbReference>
<dbReference type="InterPro" id="IPR022641">
    <property type="entry name" value="CheR_N"/>
</dbReference>
<evidence type="ECO:0000256" key="3">
    <source>
        <dbReference type="ARBA" id="ARBA00022603"/>
    </source>
</evidence>
<protein>
    <recommendedName>
        <fullName evidence="2">protein-glutamate O-methyltransferase</fullName>
        <ecNumber evidence="2">2.1.1.80</ecNumber>
    </recommendedName>
</protein>
<dbReference type="InterPro" id="IPR050903">
    <property type="entry name" value="Bact_Chemotaxis_MeTrfase"/>
</dbReference>